<evidence type="ECO:0000256" key="9">
    <source>
        <dbReference type="PROSITE-ProRule" id="PRU10141"/>
    </source>
</evidence>
<dbReference type="PANTHER" id="PTHR47634:SF9">
    <property type="entry name" value="PROTEIN KINASE DOMAIN-CONTAINING PROTEIN-RELATED"/>
    <property type="match status" value="1"/>
</dbReference>
<comment type="catalytic activity">
    <reaction evidence="8">
        <text>L-seryl-[protein] + ATP = O-phospho-L-seryl-[protein] + ADP + H(+)</text>
        <dbReference type="Rhea" id="RHEA:17989"/>
        <dbReference type="Rhea" id="RHEA-COMP:9863"/>
        <dbReference type="Rhea" id="RHEA-COMP:11604"/>
        <dbReference type="ChEBI" id="CHEBI:15378"/>
        <dbReference type="ChEBI" id="CHEBI:29999"/>
        <dbReference type="ChEBI" id="CHEBI:30616"/>
        <dbReference type="ChEBI" id="CHEBI:83421"/>
        <dbReference type="ChEBI" id="CHEBI:456216"/>
        <dbReference type="EC" id="2.7.11.1"/>
    </reaction>
</comment>
<reference evidence="12 13" key="1">
    <citation type="journal article" date="2015" name="Plant Cell">
        <title>Oil accumulation by the oleaginous diatom Fistulifera solaris as revealed by the genome and transcriptome.</title>
        <authorList>
            <person name="Tanaka T."/>
            <person name="Maeda Y."/>
            <person name="Veluchamy A."/>
            <person name="Tanaka M."/>
            <person name="Abida H."/>
            <person name="Marechal E."/>
            <person name="Bowler C."/>
            <person name="Muto M."/>
            <person name="Sunaga Y."/>
            <person name="Tanaka M."/>
            <person name="Yoshino T."/>
            <person name="Taniguchi T."/>
            <person name="Fukuda Y."/>
            <person name="Nemoto M."/>
            <person name="Matsumoto M."/>
            <person name="Wong P.S."/>
            <person name="Aburatani S."/>
            <person name="Fujibuchi W."/>
        </authorList>
    </citation>
    <scope>NUCLEOTIDE SEQUENCE [LARGE SCALE GENOMIC DNA]</scope>
    <source>
        <strain evidence="12 13">JPCC DA0580</strain>
    </source>
</reference>
<feature type="compositionally biased region" description="Basic and acidic residues" evidence="10">
    <location>
        <begin position="12"/>
        <end position="25"/>
    </location>
</feature>
<keyword evidence="4 9" id="KW-0547">Nucleotide-binding</keyword>
<dbReference type="GO" id="GO:0050684">
    <property type="term" value="P:regulation of mRNA processing"/>
    <property type="evidence" value="ECO:0007669"/>
    <property type="project" value="TreeGrafter"/>
</dbReference>
<evidence type="ECO:0000256" key="6">
    <source>
        <dbReference type="ARBA" id="ARBA00022840"/>
    </source>
</evidence>
<keyword evidence="2" id="KW-0723">Serine/threonine-protein kinase</keyword>
<feature type="region of interest" description="Disordered" evidence="10">
    <location>
        <begin position="53"/>
        <end position="84"/>
    </location>
</feature>
<dbReference type="GO" id="GO:0004674">
    <property type="term" value="F:protein serine/threonine kinase activity"/>
    <property type="evidence" value="ECO:0007669"/>
    <property type="project" value="UniProtKB-KW"/>
</dbReference>
<dbReference type="PANTHER" id="PTHR47634">
    <property type="entry name" value="PROTEIN KINASE DOMAIN-CONTAINING PROTEIN-RELATED"/>
    <property type="match status" value="1"/>
</dbReference>
<organism evidence="12 13">
    <name type="scientific">Fistulifera solaris</name>
    <name type="common">Oleaginous diatom</name>
    <dbReference type="NCBI Taxonomy" id="1519565"/>
    <lineage>
        <taxon>Eukaryota</taxon>
        <taxon>Sar</taxon>
        <taxon>Stramenopiles</taxon>
        <taxon>Ochrophyta</taxon>
        <taxon>Bacillariophyta</taxon>
        <taxon>Bacillariophyceae</taxon>
        <taxon>Bacillariophycidae</taxon>
        <taxon>Naviculales</taxon>
        <taxon>Naviculaceae</taxon>
        <taxon>Fistulifera</taxon>
    </lineage>
</organism>
<dbReference type="InterPro" id="IPR008271">
    <property type="entry name" value="Ser/Thr_kinase_AS"/>
</dbReference>
<evidence type="ECO:0000313" key="13">
    <source>
        <dbReference type="Proteomes" id="UP000198406"/>
    </source>
</evidence>
<dbReference type="FunFam" id="1.10.510.10:FF:001654">
    <property type="entry name" value="SRSF protein kinase 3"/>
    <property type="match status" value="1"/>
</dbReference>
<feature type="binding site" evidence="9">
    <location>
        <position position="248"/>
    </location>
    <ligand>
        <name>ATP</name>
        <dbReference type="ChEBI" id="CHEBI:30616"/>
    </ligand>
</feature>
<evidence type="ECO:0000259" key="11">
    <source>
        <dbReference type="PROSITE" id="PS50011"/>
    </source>
</evidence>
<feature type="compositionally biased region" description="Polar residues" evidence="10">
    <location>
        <begin position="67"/>
        <end position="84"/>
    </location>
</feature>
<proteinExistence type="predicted"/>
<gene>
    <name evidence="12" type="ORF">FisN_11Hh062</name>
</gene>
<dbReference type="GO" id="GO:0000245">
    <property type="term" value="P:spliceosomal complex assembly"/>
    <property type="evidence" value="ECO:0007669"/>
    <property type="project" value="TreeGrafter"/>
</dbReference>
<keyword evidence="6 9" id="KW-0067">ATP-binding</keyword>
<dbReference type="Pfam" id="PF00069">
    <property type="entry name" value="Pkinase"/>
    <property type="match status" value="2"/>
</dbReference>
<evidence type="ECO:0000256" key="5">
    <source>
        <dbReference type="ARBA" id="ARBA00022777"/>
    </source>
</evidence>
<dbReference type="Gene3D" id="1.10.510.10">
    <property type="entry name" value="Transferase(Phosphotransferase) domain 1"/>
    <property type="match status" value="2"/>
</dbReference>
<keyword evidence="13" id="KW-1185">Reference proteome</keyword>
<feature type="compositionally biased region" description="Acidic residues" evidence="10">
    <location>
        <begin position="452"/>
        <end position="461"/>
    </location>
</feature>
<feature type="domain" description="Protein kinase" evidence="11">
    <location>
        <begin position="213"/>
        <end position="1035"/>
    </location>
</feature>
<feature type="region of interest" description="Disordered" evidence="10">
    <location>
        <begin position="816"/>
        <end position="860"/>
    </location>
</feature>
<dbReference type="SUPFAM" id="SSF56112">
    <property type="entry name" value="Protein kinase-like (PK-like)"/>
    <property type="match status" value="1"/>
</dbReference>
<feature type="compositionally biased region" description="Polar residues" evidence="10">
    <location>
        <begin position="842"/>
        <end position="860"/>
    </location>
</feature>
<evidence type="ECO:0000256" key="2">
    <source>
        <dbReference type="ARBA" id="ARBA00022527"/>
    </source>
</evidence>
<comment type="caution">
    <text evidence="12">The sequence shown here is derived from an EMBL/GenBank/DDBJ whole genome shotgun (WGS) entry which is preliminary data.</text>
</comment>
<dbReference type="EC" id="2.7.11.1" evidence="1"/>
<dbReference type="SMART" id="SM00220">
    <property type="entry name" value="S_TKc"/>
    <property type="match status" value="1"/>
</dbReference>
<dbReference type="OrthoDB" id="2649at2759"/>
<dbReference type="GO" id="GO:0106310">
    <property type="term" value="F:protein serine kinase activity"/>
    <property type="evidence" value="ECO:0007669"/>
    <property type="project" value="RHEA"/>
</dbReference>
<accession>A0A1Z5JKE0</accession>
<feature type="compositionally biased region" description="Basic and acidic residues" evidence="10">
    <location>
        <begin position="151"/>
        <end position="163"/>
    </location>
</feature>
<dbReference type="FunCoup" id="A0A1Z5JKE0">
    <property type="interactions" value="240"/>
</dbReference>
<evidence type="ECO:0000256" key="8">
    <source>
        <dbReference type="ARBA" id="ARBA00048679"/>
    </source>
</evidence>
<dbReference type="PROSITE" id="PS00108">
    <property type="entry name" value="PROTEIN_KINASE_ST"/>
    <property type="match status" value="1"/>
</dbReference>
<dbReference type="InterPro" id="IPR011009">
    <property type="entry name" value="Kinase-like_dom_sf"/>
</dbReference>
<keyword evidence="3 12" id="KW-0808">Transferase</keyword>
<name>A0A1Z5JKE0_FISSO</name>
<comment type="catalytic activity">
    <reaction evidence="7">
        <text>L-threonyl-[protein] + ATP = O-phospho-L-threonyl-[protein] + ADP + H(+)</text>
        <dbReference type="Rhea" id="RHEA:46608"/>
        <dbReference type="Rhea" id="RHEA-COMP:11060"/>
        <dbReference type="Rhea" id="RHEA-COMP:11605"/>
        <dbReference type="ChEBI" id="CHEBI:15378"/>
        <dbReference type="ChEBI" id="CHEBI:30013"/>
        <dbReference type="ChEBI" id="CHEBI:30616"/>
        <dbReference type="ChEBI" id="CHEBI:61977"/>
        <dbReference type="ChEBI" id="CHEBI:456216"/>
        <dbReference type="EC" id="2.7.11.1"/>
    </reaction>
</comment>
<evidence type="ECO:0000256" key="4">
    <source>
        <dbReference type="ARBA" id="ARBA00022741"/>
    </source>
</evidence>
<evidence type="ECO:0000256" key="3">
    <source>
        <dbReference type="ARBA" id="ARBA00022679"/>
    </source>
</evidence>
<feature type="compositionally biased region" description="Basic residues" evidence="10">
    <location>
        <begin position="1"/>
        <end position="11"/>
    </location>
</feature>
<evidence type="ECO:0000313" key="12">
    <source>
        <dbReference type="EMBL" id="GAX14477.1"/>
    </source>
</evidence>
<dbReference type="InterPro" id="IPR017441">
    <property type="entry name" value="Protein_kinase_ATP_BS"/>
</dbReference>
<feature type="compositionally biased region" description="Acidic residues" evidence="10">
    <location>
        <begin position="180"/>
        <end position="192"/>
    </location>
</feature>
<dbReference type="Gene3D" id="3.30.200.20">
    <property type="entry name" value="Phosphorylase Kinase, domain 1"/>
    <property type="match status" value="1"/>
</dbReference>
<sequence length="1039" mass="115617">MDLFSKLKKKSNTNEKGEDLREAEVTQKLPASNKDDDFCNSIDALVDSDAEGADIFDDDDEDEVASATHTGSIHSKTSRTNDSVTAETNYTEVVQNLATSPFLSPLAARGDLSTGSLDLDINLSSRHSKQSMSSKLSSKDSVVHGLSERFEELSVKSDGHNKDDDNESKTSQNDDRGSDSAEDYSDDEDEGQDGYKPGGYHPVKVGEVYNQRYVIIKKLGWGHFSTVWMVKDRKAMKSGNSAPFYALKVQKSAEHYTEAAVDEVELLNCIATERKKAELKLANGASKEAAITVDRSRFVATLHDSFFHSGPNGRHMCMVFSMLGCNLLTVIKAYNYRGIPVDAVKVMIRGVCKGLDFLHRKCQVIHTDLKPENVLLQFPHQIDKDEDFAFGVAALAMENSHNIESHTVGTSVEDLEAALNDTTLTPEERKKLKKRLKRKRQKERKQAFNSNDDSDDDDDESVSSFIQDLADEMSGNASYATSDKELSNSIGKEAELILSQNHVRRRIERNRFLATNFGPQRLVESALTSIAKKRIIASKADSQELQRFFEEVGESEIARICIILRQFSSDEELFDALNCSLGGVSFDGVGQEREWPIKLSLCAPESTDSSSHTYIKLTQSSPLDVAESQYFTELVHLLGENFNINEESNASELPDNTTEALSGAFEAFPFAILSLQCPASSTMVGLSFLESKLPGVAFLTYRRDDGVPNLDKLVFGHHNMKICDHPLAMRINDALSQPLCSKGSSIFGFDMRLVSSLNASPAIDDSGLTFALTADNDELSGMWGARNPLEQRVQSFCAIDLSSQLINLVGPEGARESRKLSQDTDAGFQEGEKKSPVAEIQTAPSSFENSTNSPTPSITQVPDLKDVDMLTSCRAVIVDLGNACWTYRHFSEDIQTRQYRAPEVLIGSKYDTSADIWSLGCMVFELLTGDLLFDPRAGEDYDRDEDHLAMFQELLGQMPKRLALDGKYSRNFFDKKGNLRHIKQLKFWPMEDVLSEKYHFPRDEAVAIADFVRPLLDFDPKTRMTAEQALQSDWLQSIP</sequence>
<feature type="region of interest" description="Disordered" evidence="10">
    <location>
        <begin position="1"/>
        <end position="36"/>
    </location>
</feature>
<feature type="compositionally biased region" description="Basic residues" evidence="10">
    <location>
        <begin position="431"/>
        <end position="443"/>
    </location>
</feature>
<keyword evidence="5 12" id="KW-0418">Kinase</keyword>
<dbReference type="PROSITE" id="PS00107">
    <property type="entry name" value="PROTEIN_KINASE_ATP"/>
    <property type="match status" value="1"/>
</dbReference>
<feature type="region of interest" description="Disordered" evidence="10">
    <location>
        <begin position="426"/>
        <end position="462"/>
    </location>
</feature>
<evidence type="ECO:0000256" key="7">
    <source>
        <dbReference type="ARBA" id="ARBA00047899"/>
    </source>
</evidence>
<feature type="region of interest" description="Disordered" evidence="10">
    <location>
        <begin position="151"/>
        <end position="201"/>
    </location>
</feature>
<dbReference type="AlphaFoldDB" id="A0A1Z5JKE0"/>
<evidence type="ECO:0000256" key="10">
    <source>
        <dbReference type="SAM" id="MobiDB-lite"/>
    </source>
</evidence>
<dbReference type="InterPro" id="IPR000719">
    <property type="entry name" value="Prot_kinase_dom"/>
</dbReference>
<dbReference type="InParanoid" id="A0A1Z5JKE0"/>
<dbReference type="GO" id="GO:0005524">
    <property type="term" value="F:ATP binding"/>
    <property type="evidence" value="ECO:0007669"/>
    <property type="project" value="UniProtKB-UniRule"/>
</dbReference>
<dbReference type="PROSITE" id="PS50011">
    <property type="entry name" value="PROTEIN_KINASE_DOM"/>
    <property type="match status" value="1"/>
</dbReference>
<evidence type="ECO:0000256" key="1">
    <source>
        <dbReference type="ARBA" id="ARBA00012513"/>
    </source>
</evidence>
<protein>
    <recommendedName>
        <fullName evidence="1">non-specific serine/threonine protein kinase</fullName>
        <ecNumber evidence="1">2.7.11.1</ecNumber>
    </recommendedName>
</protein>
<dbReference type="InterPro" id="IPR051334">
    <property type="entry name" value="SRPK"/>
</dbReference>
<feature type="compositionally biased region" description="Acidic residues" evidence="10">
    <location>
        <begin position="53"/>
        <end position="64"/>
    </location>
</feature>
<dbReference type="Proteomes" id="UP000198406">
    <property type="component" value="Unassembled WGS sequence"/>
</dbReference>
<dbReference type="EMBL" id="BDSP01000080">
    <property type="protein sequence ID" value="GAX14477.1"/>
    <property type="molecule type" value="Genomic_DNA"/>
</dbReference>